<protein>
    <submittedName>
        <fullName evidence="1">Uncharacterized protein</fullName>
    </submittedName>
</protein>
<gene>
    <name evidence="1" type="ORF">AS026_13285</name>
</gene>
<dbReference type="AlphaFoldDB" id="A0A109JF38"/>
<accession>A0A109JF38</accession>
<organism evidence="1 2">
    <name type="scientific">Rhizobium altiplani</name>
    <dbReference type="NCBI Taxonomy" id="1864509"/>
    <lineage>
        <taxon>Bacteria</taxon>
        <taxon>Pseudomonadati</taxon>
        <taxon>Pseudomonadota</taxon>
        <taxon>Alphaproteobacteria</taxon>
        <taxon>Hyphomicrobiales</taxon>
        <taxon>Rhizobiaceae</taxon>
        <taxon>Rhizobium/Agrobacterium group</taxon>
        <taxon>Rhizobium</taxon>
    </lineage>
</organism>
<evidence type="ECO:0000313" key="1">
    <source>
        <dbReference type="EMBL" id="KWV47741.1"/>
    </source>
</evidence>
<sequence length="68" mass="7573">MKNSIMIFYQPALVAELEQRLCEYKDIEARHGSGSLLKLQISTVAHLARLGPQDRIDAATRYAANIAT</sequence>
<keyword evidence="2" id="KW-1185">Reference proteome</keyword>
<name>A0A109JF38_9HYPH</name>
<comment type="caution">
    <text evidence="1">The sequence shown here is derived from an EMBL/GenBank/DDBJ whole genome shotgun (WGS) entry which is preliminary data.</text>
</comment>
<dbReference type="Proteomes" id="UP000068164">
    <property type="component" value="Unassembled WGS sequence"/>
</dbReference>
<proteinExistence type="predicted"/>
<dbReference type="EMBL" id="LNCD01000103">
    <property type="protein sequence ID" value="KWV47741.1"/>
    <property type="molecule type" value="Genomic_DNA"/>
</dbReference>
<evidence type="ECO:0000313" key="2">
    <source>
        <dbReference type="Proteomes" id="UP000068164"/>
    </source>
</evidence>
<reference evidence="1 2" key="1">
    <citation type="submission" date="2015-11" db="EMBL/GenBank/DDBJ databases">
        <title>Draft Genome Sequence of the Strain BR 10423 (Rhizobium sp.) isolated from nodules of Mimosa pudica.</title>
        <authorList>
            <person name="Barauna A.C."/>
            <person name="Zilli J.E."/>
            <person name="Simoes-Araujo J.L."/>
            <person name="Reis V.M."/>
            <person name="James E.K."/>
            <person name="Reis F.B.Jr."/>
            <person name="Rouws L.F."/>
            <person name="Passos S.R."/>
            <person name="Gois S.R."/>
        </authorList>
    </citation>
    <scope>NUCLEOTIDE SEQUENCE [LARGE SCALE GENOMIC DNA]</scope>
    <source>
        <strain evidence="1 2">BR10423</strain>
    </source>
</reference>